<dbReference type="Proteomes" id="UP000636800">
    <property type="component" value="Chromosome 5"/>
</dbReference>
<gene>
    <name evidence="9" type="ORF">HPP92_012156</name>
</gene>
<evidence type="ECO:0000256" key="3">
    <source>
        <dbReference type="ARBA" id="ARBA00022723"/>
    </source>
</evidence>
<dbReference type="Pfam" id="PF04690">
    <property type="entry name" value="YABBY"/>
    <property type="match status" value="1"/>
</dbReference>
<dbReference type="PANTHER" id="PTHR31675:SF30">
    <property type="entry name" value="AXIAL REGULATOR YABBY 2-RELATED"/>
    <property type="match status" value="1"/>
</dbReference>
<comment type="subcellular location">
    <subcellularLocation>
        <location evidence="1">Nucleus</location>
    </subcellularLocation>
</comment>
<evidence type="ECO:0000256" key="6">
    <source>
        <dbReference type="ARBA" id="ARBA00023242"/>
    </source>
</evidence>
<keyword evidence="5" id="KW-0862">Zinc</keyword>
<keyword evidence="10" id="KW-1185">Reference proteome</keyword>
<evidence type="ECO:0000259" key="8">
    <source>
        <dbReference type="Pfam" id="PF24868"/>
    </source>
</evidence>
<comment type="caution">
    <text evidence="9">The sequence shown here is derived from an EMBL/GenBank/DDBJ whole genome shotgun (WGS) entry which is preliminary data.</text>
</comment>
<dbReference type="CDD" id="cd00084">
    <property type="entry name" value="HMG-box_SF"/>
    <property type="match status" value="1"/>
</dbReference>
<keyword evidence="3" id="KW-0479">Metal-binding</keyword>
<dbReference type="GO" id="GO:0010158">
    <property type="term" value="P:abaxial cell fate specification"/>
    <property type="evidence" value="ECO:0007669"/>
    <property type="project" value="TreeGrafter"/>
</dbReference>
<dbReference type="GO" id="GO:0005634">
    <property type="term" value="C:nucleus"/>
    <property type="evidence" value="ECO:0007669"/>
    <property type="project" value="UniProtKB-SubCell"/>
</dbReference>
<dbReference type="Gene3D" id="1.10.30.10">
    <property type="entry name" value="High mobility group box domain"/>
    <property type="match status" value="1"/>
</dbReference>
<name>A0A835V1G6_VANPL</name>
<evidence type="ECO:0000259" key="7">
    <source>
        <dbReference type="Pfam" id="PF04690"/>
    </source>
</evidence>
<feature type="domain" description="YABBY protein C-terminal" evidence="7">
    <location>
        <begin position="138"/>
        <end position="198"/>
    </location>
</feature>
<dbReference type="InterPro" id="IPR006780">
    <property type="entry name" value="YABBY"/>
</dbReference>
<dbReference type="FunFam" id="1.10.30.10:FF:000012">
    <property type="entry name" value="axial regulator YABBY 5-like"/>
    <property type="match status" value="1"/>
</dbReference>
<dbReference type="GO" id="GO:0008270">
    <property type="term" value="F:zinc ion binding"/>
    <property type="evidence" value="ECO:0007669"/>
    <property type="project" value="UniProtKB-KW"/>
</dbReference>
<dbReference type="SUPFAM" id="SSF47095">
    <property type="entry name" value="HMG-box"/>
    <property type="match status" value="1"/>
</dbReference>
<comment type="similarity">
    <text evidence="2">Belongs to the YABBY family.</text>
</comment>
<evidence type="ECO:0000256" key="2">
    <source>
        <dbReference type="ARBA" id="ARBA00010325"/>
    </source>
</evidence>
<dbReference type="Pfam" id="PF24868">
    <property type="entry name" value="YABBY_N"/>
    <property type="match status" value="1"/>
</dbReference>
<dbReference type="InterPro" id="IPR036910">
    <property type="entry name" value="HMG_box_dom_sf"/>
</dbReference>
<dbReference type="AlphaFoldDB" id="A0A835V1G6"/>
<dbReference type="GO" id="GO:0050793">
    <property type="term" value="P:regulation of developmental process"/>
    <property type="evidence" value="ECO:0007669"/>
    <property type="project" value="UniProtKB-ARBA"/>
</dbReference>
<keyword evidence="4" id="KW-0863">Zinc-finger</keyword>
<organism evidence="9 10">
    <name type="scientific">Vanilla planifolia</name>
    <name type="common">Vanilla</name>
    <dbReference type="NCBI Taxonomy" id="51239"/>
    <lineage>
        <taxon>Eukaryota</taxon>
        <taxon>Viridiplantae</taxon>
        <taxon>Streptophyta</taxon>
        <taxon>Embryophyta</taxon>
        <taxon>Tracheophyta</taxon>
        <taxon>Spermatophyta</taxon>
        <taxon>Magnoliopsida</taxon>
        <taxon>Liliopsida</taxon>
        <taxon>Asparagales</taxon>
        <taxon>Orchidaceae</taxon>
        <taxon>Vanilloideae</taxon>
        <taxon>Vanilleae</taxon>
        <taxon>Vanilla</taxon>
    </lineage>
</organism>
<dbReference type="PANTHER" id="PTHR31675">
    <property type="entry name" value="PROTEIN YABBY 6-RELATED"/>
    <property type="match status" value="1"/>
</dbReference>
<evidence type="ECO:0000313" key="10">
    <source>
        <dbReference type="Proteomes" id="UP000636800"/>
    </source>
</evidence>
<accession>A0A835V1G6</accession>
<reference evidence="9 10" key="1">
    <citation type="journal article" date="2020" name="Nat. Food">
        <title>A phased Vanilla planifolia genome enables genetic improvement of flavour and production.</title>
        <authorList>
            <person name="Hasing T."/>
            <person name="Tang H."/>
            <person name="Brym M."/>
            <person name="Khazi F."/>
            <person name="Huang T."/>
            <person name="Chambers A.H."/>
        </authorList>
    </citation>
    <scope>NUCLEOTIDE SEQUENCE [LARGE SCALE GENOMIC DNA]</scope>
    <source>
        <tissue evidence="9">Leaf</tissue>
    </source>
</reference>
<dbReference type="OrthoDB" id="285674at2759"/>
<proteinExistence type="inferred from homology"/>
<evidence type="ECO:0000256" key="4">
    <source>
        <dbReference type="ARBA" id="ARBA00022771"/>
    </source>
</evidence>
<sequence>MAQDVISIPLAYSSSDRILGNKIGDLRFSFEAKPAPCKLAMGRTSERVRASRLKPRVNFENGIRVNVPGHNLLSIVTVKCGHCGNLLSVNVSGVLQTNSLQGNQKIEFNNMRLPNFYTYPGSTSSYNKDSSLIPIEANQQRMLPIRPPEKRQRVPSAYNRFIKEEIQRIKTSNPNITHREAFSAAAKNWAHFPHIHFGLNFDGNKQGKCDEVLSSQLKGQKI</sequence>
<evidence type="ECO:0000256" key="1">
    <source>
        <dbReference type="ARBA" id="ARBA00004123"/>
    </source>
</evidence>
<dbReference type="EMBL" id="JADCNL010000005">
    <property type="protein sequence ID" value="KAG0481298.1"/>
    <property type="molecule type" value="Genomic_DNA"/>
</dbReference>
<dbReference type="InterPro" id="IPR056776">
    <property type="entry name" value="YABBY_N"/>
</dbReference>
<evidence type="ECO:0000256" key="5">
    <source>
        <dbReference type="ARBA" id="ARBA00022833"/>
    </source>
</evidence>
<feature type="domain" description="YABBY N-terminal" evidence="8">
    <location>
        <begin position="64"/>
        <end position="100"/>
    </location>
</feature>
<protein>
    <submittedName>
        <fullName evidence="9">Uncharacterized protein</fullName>
    </submittedName>
</protein>
<evidence type="ECO:0000313" key="9">
    <source>
        <dbReference type="EMBL" id="KAG0481298.1"/>
    </source>
</evidence>
<keyword evidence="6" id="KW-0539">Nucleus</keyword>
<dbReference type="InterPro" id="IPR056775">
    <property type="entry name" value="YABBY_C"/>
</dbReference>
<dbReference type="GO" id="GO:0003002">
    <property type="term" value="P:regionalization"/>
    <property type="evidence" value="ECO:0007669"/>
    <property type="project" value="UniProtKB-ARBA"/>
</dbReference>